<dbReference type="InterPro" id="IPR004447">
    <property type="entry name" value="Peptidase_S41A"/>
</dbReference>
<dbReference type="SMART" id="SM00228">
    <property type="entry name" value="PDZ"/>
    <property type="match status" value="1"/>
</dbReference>
<reference evidence="7 8" key="1">
    <citation type="journal article" date="2009" name="Genome Biol.">
        <title>Comparative genome and phenotypic analysis of Clostridium difficile 027 strains provides insight into the evolution of a hypervirulent bacterium.</title>
        <authorList>
            <person name="Stabler R.A."/>
            <person name="He M."/>
            <person name="Dawson L."/>
            <person name="Martin M."/>
            <person name="Valiente E."/>
            <person name="Corton C."/>
            <person name="Lawley T.D."/>
            <person name="Sebaihia M."/>
            <person name="Quail M.A."/>
            <person name="Rose G."/>
            <person name="Gerding D.N."/>
            <person name="Gibert M."/>
            <person name="Popoff M.R."/>
            <person name="Parkhill J."/>
            <person name="Dougan G."/>
            <person name="Wren B.W."/>
        </authorList>
    </citation>
    <scope>NUCLEOTIDE SEQUENCE [LARGE SCALE GENOMIC DNA]</scope>
    <source>
        <strain evidence="7 8">CD196</strain>
    </source>
</reference>
<dbReference type="PANTHER" id="PTHR32060:SF30">
    <property type="entry name" value="CARBOXY-TERMINAL PROCESSING PROTEASE CTPA"/>
    <property type="match status" value="1"/>
</dbReference>
<dbReference type="GeneID" id="66355916"/>
<dbReference type="AlphaFoldDB" id="A0A0H3N6M5"/>
<dbReference type="SUPFAM" id="SSF50156">
    <property type="entry name" value="PDZ domain-like"/>
    <property type="match status" value="1"/>
</dbReference>
<dbReference type="NCBIfam" id="TIGR00225">
    <property type="entry name" value="prc"/>
    <property type="match status" value="1"/>
</dbReference>
<evidence type="ECO:0000259" key="6">
    <source>
        <dbReference type="PROSITE" id="PS50106"/>
    </source>
</evidence>
<gene>
    <name evidence="7" type="ordered locus">CD196_3245</name>
</gene>
<dbReference type="Gene3D" id="3.90.226.10">
    <property type="entry name" value="2-enoyl-CoA Hydratase, Chain A, domain 1"/>
    <property type="match status" value="1"/>
</dbReference>
<dbReference type="InterPro" id="IPR005151">
    <property type="entry name" value="Tail-specific_protease"/>
</dbReference>
<dbReference type="Pfam" id="PF17820">
    <property type="entry name" value="PDZ_6"/>
    <property type="match status" value="1"/>
</dbReference>
<evidence type="ECO:0000256" key="5">
    <source>
        <dbReference type="RuleBase" id="RU004404"/>
    </source>
</evidence>
<dbReference type="InterPro" id="IPR036034">
    <property type="entry name" value="PDZ_sf"/>
</dbReference>
<comment type="similarity">
    <text evidence="1 5">Belongs to the peptidase S41A family.</text>
</comment>
<evidence type="ECO:0000256" key="1">
    <source>
        <dbReference type="ARBA" id="ARBA00009179"/>
    </source>
</evidence>
<dbReference type="GO" id="GO:0006508">
    <property type="term" value="P:proteolysis"/>
    <property type="evidence" value="ECO:0007669"/>
    <property type="project" value="UniProtKB-KW"/>
</dbReference>
<proteinExistence type="inferred from homology"/>
<dbReference type="InterPro" id="IPR029045">
    <property type="entry name" value="ClpP/crotonase-like_dom_sf"/>
</dbReference>
<keyword evidence="3 5" id="KW-0378">Hydrolase</keyword>
<dbReference type="RefSeq" id="WP_003437815.1">
    <property type="nucleotide sequence ID" value="NC_013315.1"/>
</dbReference>
<dbReference type="PROSITE" id="PS50106">
    <property type="entry name" value="PDZ"/>
    <property type="match status" value="1"/>
</dbReference>
<evidence type="ECO:0000256" key="2">
    <source>
        <dbReference type="ARBA" id="ARBA00022670"/>
    </source>
</evidence>
<dbReference type="InterPro" id="IPR041489">
    <property type="entry name" value="PDZ_6"/>
</dbReference>
<dbReference type="FunFam" id="2.30.42.10:FF:000063">
    <property type="entry name" value="Peptidase, S41 family"/>
    <property type="match status" value="1"/>
</dbReference>
<feature type="domain" description="PDZ" evidence="6">
    <location>
        <begin position="97"/>
        <end position="165"/>
    </location>
</feature>
<keyword evidence="2 5" id="KW-0645">Protease</keyword>
<evidence type="ECO:0000313" key="7">
    <source>
        <dbReference type="EMBL" id="CBA66566.1"/>
    </source>
</evidence>
<dbReference type="SUPFAM" id="SSF52096">
    <property type="entry name" value="ClpP/crotonase"/>
    <property type="match status" value="1"/>
</dbReference>
<evidence type="ECO:0000256" key="4">
    <source>
        <dbReference type="ARBA" id="ARBA00022825"/>
    </source>
</evidence>
<dbReference type="Gene3D" id="2.30.42.10">
    <property type="match status" value="1"/>
</dbReference>
<dbReference type="GO" id="GO:0008236">
    <property type="term" value="F:serine-type peptidase activity"/>
    <property type="evidence" value="ECO:0007669"/>
    <property type="project" value="UniProtKB-KW"/>
</dbReference>
<name>A0A0H3N6M5_CLODC</name>
<dbReference type="InterPro" id="IPR001478">
    <property type="entry name" value="PDZ"/>
</dbReference>
<evidence type="ECO:0000313" key="8">
    <source>
        <dbReference type="Proteomes" id="UP000002068"/>
    </source>
</evidence>
<dbReference type="SMART" id="SM00245">
    <property type="entry name" value="TSPc"/>
    <property type="match status" value="1"/>
</dbReference>
<dbReference type="EMBL" id="FN538970">
    <property type="protein sequence ID" value="CBA66566.1"/>
    <property type="molecule type" value="Genomic_DNA"/>
</dbReference>
<dbReference type="CDD" id="cd07560">
    <property type="entry name" value="Peptidase_S41_CPP"/>
    <property type="match status" value="1"/>
</dbReference>
<dbReference type="Proteomes" id="UP000002068">
    <property type="component" value="Chromosome"/>
</dbReference>
<dbReference type="KEGG" id="cdc:CD196_3245"/>
<sequence length="385" mass="42412">MYLVISKKKAIFLGVILVIITAMVTSAFQLTLGNKVVISKELYEDYKKYDKLLGLESIIKQDFYKKVSDTDLVNGAAKGLFLGTNDKYSGYYTKDEMENLINDSEGSYVGVGMYIGASKDGGLVVVPMKDSPAEKAGVKSGDKLVKVNGKSVSYKNSDEAVRMMKGKKGKTVELTILREDKQLNFKVKTDQIIEKSIESKVIDNDLGYIEITQFISSTYTDFDKALKELKAKNIKGLVIDLRNNPGGMLDICKEVADELIGEGTIVYTKDNKGNTEYLKSDKEKLGLPIVVLTNGESASAAEILTAAIVDNKEGISVGTTTFGKGLVQSVVRLKDGTGYKLTTAQYFTPNGDYINEKGIKPTIEEKDENKQLDVATKWLREQIDK</sequence>
<dbReference type="GO" id="GO:0030288">
    <property type="term" value="C:outer membrane-bounded periplasmic space"/>
    <property type="evidence" value="ECO:0007669"/>
    <property type="project" value="TreeGrafter"/>
</dbReference>
<dbReference type="Pfam" id="PF03572">
    <property type="entry name" value="Peptidase_S41"/>
    <property type="match status" value="1"/>
</dbReference>
<organism evidence="7 8">
    <name type="scientific">Clostridioides difficile (strain CD196)</name>
    <name type="common">Peptoclostridium difficile</name>
    <dbReference type="NCBI Taxonomy" id="645462"/>
    <lineage>
        <taxon>Bacteria</taxon>
        <taxon>Bacillati</taxon>
        <taxon>Bacillota</taxon>
        <taxon>Clostridia</taxon>
        <taxon>Peptostreptococcales</taxon>
        <taxon>Peptostreptococcaceae</taxon>
        <taxon>Clostridioides</taxon>
    </lineage>
</organism>
<dbReference type="PANTHER" id="PTHR32060">
    <property type="entry name" value="TAIL-SPECIFIC PROTEASE"/>
    <property type="match status" value="1"/>
</dbReference>
<dbReference type="HOGENOM" id="CLU_017295_3_2_9"/>
<accession>A0A0H3N6M5</accession>
<protein>
    <submittedName>
        <fullName evidence="7">Exported carboxy-terminal processing protease</fullName>
    </submittedName>
</protein>
<dbReference type="Gene3D" id="3.30.750.44">
    <property type="match status" value="1"/>
</dbReference>
<dbReference type="GO" id="GO:0007165">
    <property type="term" value="P:signal transduction"/>
    <property type="evidence" value="ECO:0007669"/>
    <property type="project" value="TreeGrafter"/>
</dbReference>
<dbReference type="CDD" id="cd06782">
    <property type="entry name" value="cpPDZ_CPP-like"/>
    <property type="match status" value="1"/>
</dbReference>
<evidence type="ECO:0000256" key="3">
    <source>
        <dbReference type="ARBA" id="ARBA00022801"/>
    </source>
</evidence>
<dbReference type="GO" id="GO:0004175">
    <property type="term" value="F:endopeptidase activity"/>
    <property type="evidence" value="ECO:0007669"/>
    <property type="project" value="TreeGrafter"/>
</dbReference>
<keyword evidence="4 5" id="KW-0720">Serine protease</keyword>